<sequence length="307" mass="34273">MFAKLFGCCNTVSDGNEVKVVQLSCDDVDGGSAIQPVHLLTQADTLDMSPRKEGDGGGWRAWSPVTPRERDFQDRIRLPRMRRYPIPPGCSMDDPDEQIQEELLRTYREFVLELHKGIYMTQLTSSQEYSDIHCQILEDMQTLKVDQGSGCIIEFPLTAVSKVYRIIKNDDKWYSAGSLTGPTPMPPLPLSNAEHIVVVEFMRRKLAFVFSDMPAAQRFLMGIELLIRLAQENRGGNGPTSWRVRGKGEGTNIAPMFSGYSPKSPGDRFLQSLPLHGRGDPSTMRGQPQPRPEDGGKLCACRPEASI</sequence>
<protein>
    <submittedName>
        <fullName evidence="2">Uncharacterized protein</fullName>
    </submittedName>
</protein>
<reference evidence="2" key="1">
    <citation type="submission" date="2021-01" db="EMBL/GenBank/DDBJ databases">
        <authorList>
            <person name="Corre E."/>
            <person name="Pelletier E."/>
            <person name="Niang G."/>
            <person name="Scheremetjew M."/>
            <person name="Finn R."/>
            <person name="Kale V."/>
            <person name="Holt S."/>
            <person name="Cochrane G."/>
            <person name="Meng A."/>
            <person name="Brown T."/>
            <person name="Cohen L."/>
        </authorList>
    </citation>
    <scope>NUCLEOTIDE SEQUENCE</scope>
    <source>
        <strain evidence="2">OF101</strain>
    </source>
</reference>
<accession>A0A7S1L890</accession>
<dbReference type="AlphaFoldDB" id="A0A7S1L890"/>
<evidence type="ECO:0000256" key="1">
    <source>
        <dbReference type="SAM" id="MobiDB-lite"/>
    </source>
</evidence>
<dbReference type="EMBL" id="HBGE01009272">
    <property type="protein sequence ID" value="CAD9097101.1"/>
    <property type="molecule type" value="Transcribed_RNA"/>
</dbReference>
<gene>
    <name evidence="2" type="ORF">ACAT0790_LOCUS5566</name>
</gene>
<proteinExistence type="predicted"/>
<evidence type="ECO:0000313" key="2">
    <source>
        <dbReference type="EMBL" id="CAD9097101.1"/>
    </source>
</evidence>
<name>A0A7S1L890_ALECA</name>
<organism evidence="2">
    <name type="scientific">Alexandrium catenella</name>
    <name type="common">Red tide dinoflagellate</name>
    <name type="synonym">Gonyaulax catenella</name>
    <dbReference type="NCBI Taxonomy" id="2925"/>
    <lineage>
        <taxon>Eukaryota</taxon>
        <taxon>Sar</taxon>
        <taxon>Alveolata</taxon>
        <taxon>Dinophyceae</taxon>
        <taxon>Gonyaulacales</taxon>
        <taxon>Pyrocystaceae</taxon>
        <taxon>Alexandrium</taxon>
    </lineage>
</organism>
<feature type="region of interest" description="Disordered" evidence="1">
    <location>
        <begin position="258"/>
        <end position="307"/>
    </location>
</feature>